<feature type="transmembrane region" description="Helical" evidence="7">
    <location>
        <begin position="117"/>
        <end position="136"/>
    </location>
</feature>
<feature type="transmembrane region" description="Helical" evidence="7">
    <location>
        <begin position="142"/>
        <end position="162"/>
    </location>
</feature>
<dbReference type="EMBL" id="JACHMF010000001">
    <property type="protein sequence ID" value="MBB4692468.1"/>
    <property type="molecule type" value="Genomic_DNA"/>
</dbReference>
<reference evidence="9 10" key="1">
    <citation type="submission" date="2020-08" db="EMBL/GenBank/DDBJ databases">
        <title>Sequencing the genomes of 1000 actinobacteria strains.</title>
        <authorList>
            <person name="Klenk H.-P."/>
        </authorList>
    </citation>
    <scope>NUCLEOTIDE SEQUENCE [LARGE SCALE GENOMIC DNA]</scope>
    <source>
        <strain evidence="9 10">DSM 45518</strain>
    </source>
</reference>
<dbReference type="InterPro" id="IPR037185">
    <property type="entry name" value="EmrE-like"/>
</dbReference>
<evidence type="ECO:0000256" key="6">
    <source>
        <dbReference type="SAM" id="MobiDB-lite"/>
    </source>
</evidence>
<dbReference type="Gene3D" id="1.10.3730.20">
    <property type="match status" value="1"/>
</dbReference>
<feature type="domain" description="EamA" evidence="8">
    <location>
        <begin position="8"/>
        <end position="133"/>
    </location>
</feature>
<feature type="region of interest" description="Disordered" evidence="6">
    <location>
        <begin position="324"/>
        <end position="351"/>
    </location>
</feature>
<proteinExistence type="inferred from homology"/>
<evidence type="ECO:0000256" key="1">
    <source>
        <dbReference type="ARBA" id="ARBA00004141"/>
    </source>
</evidence>
<evidence type="ECO:0000256" key="5">
    <source>
        <dbReference type="ARBA" id="ARBA00023136"/>
    </source>
</evidence>
<evidence type="ECO:0000256" key="3">
    <source>
        <dbReference type="ARBA" id="ARBA00022692"/>
    </source>
</evidence>
<feature type="compositionally biased region" description="Basic and acidic residues" evidence="6">
    <location>
        <begin position="324"/>
        <end position="334"/>
    </location>
</feature>
<sequence length="351" mass="37259">MTFLGPLLIVYVVWGSTYLAQKVGLEGLPPLTMNAIRFLIAGALLYAYCRWRRMPPVTRPQWRAGAIQGLLLPAAGTGGAAWAEQWLSSGITALFLATIPLWIVLGRRVADHEPIRWPVALGLAAGFAGVVVLARPSGGGDAVAIAVALGGAMCWGLGTVYAGHAPRPASALAASAVEMLCAGAILVVLSGVTGEWTRIDVTGRSVIAVGYLVVFGSLIAYTAYTWLLDHAPPRITGTYAFVNPVVAVLLGWWILAEPLTVRTLLATAVIAVGVALIVLAPDGRPGGPDTSMACQDPGIGPPARRTSDRRVFSILRWDREPGLVSGRTERESSHHGWGGDGRRRRGVRRRR</sequence>
<feature type="transmembrane region" description="Helical" evidence="7">
    <location>
        <begin position="86"/>
        <end position="105"/>
    </location>
</feature>
<feature type="transmembrane region" description="Helical" evidence="7">
    <location>
        <begin position="261"/>
        <end position="280"/>
    </location>
</feature>
<feature type="transmembrane region" description="Helical" evidence="7">
    <location>
        <begin position="236"/>
        <end position="255"/>
    </location>
</feature>
<name>A0A7W7FZV0_9ACTN</name>
<dbReference type="PANTHER" id="PTHR32322">
    <property type="entry name" value="INNER MEMBRANE TRANSPORTER"/>
    <property type="match status" value="1"/>
</dbReference>
<dbReference type="SUPFAM" id="SSF103481">
    <property type="entry name" value="Multidrug resistance efflux transporter EmrE"/>
    <property type="match status" value="2"/>
</dbReference>
<organism evidence="9 10">
    <name type="scientific">Paractinoplanes abujensis</name>
    <dbReference type="NCBI Taxonomy" id="882441"/>
    <lineage>
        <taxon>Bacteria</taxon>
        <taxon>Bacillati</taxon>
        <taxon>Actinomycetota</taxon>
        <taxon>Actinomycetes</taxon>
        <taxon>Micromonosporales</taxon>
        <taxon>Micromonosporaceae</taxon>
        <taxon>Paractinoplanes</taxon>
    </lineage>
</organism>
<dbReference type="InterPro" id="IPR050638">
    <property type="entry name" value="AA-Vitamin_Transporters"/>
</dbReference>
<dbReference type="PANTHER" id="PTHR32322:SF2">
    <property type="entry name" value="EAMA DOMAIN-CONTAINING PROTEIN"/>
    <property type="match status" value="1"/>
</dbReference>
<feature type="transmembrane region" description="Helical" evidence="7">
    <location>
        <begin position="31"/>
        <end position="49"/>
    </location>
</feature>
<feature type="transmembrane region" description="Helical" evidence="7">
    <location>
        <begin position="169"/>
        <end position="193"/>
    </location>
</feature>
<evidence type="ECO:0000313" key="10">
    <source>
        <dbReference type="Proteomes" id="UP000542742"/>
    </source>
</evidence>
<feature type="compositionally biased region" description="Basic residues" evidence="6">
    <location>
        <begin position="342"/>
        <end position="351"/>
    </location>
</feature>
<keyword evidence="4 7" id="KW-1133">Transmembrane helix</keyword>
<dbReference type="AlphaFoldDB" id="A0A7W7FZV0"/>
<comment type="similarity">
    <text evidence="2">Belongs to the EamA transporter family.</text>
</comment>
<feature type="transmembrane region" description="Helical" evidence="7">
    <location>
        <begin position="205"/>
        <end position="224"/>
    </location>
</feature>
<dbReference type="InterPro" id="IPR000620">
    <property type="entry name" value="EamA_dom"/>
</dbReference>
<evidence type="ECO:0000259" key="8">
    <source>
        <dbReference type="Pfam" id="PF00892"/>
    </source>
</evidence>
<evidence type="ECO:0000256" key="7">
    <source>
        <dbReference type="SAM" id="Phobius"/>
    </source>
</evidence>
<feature type="domain" description="EamA" evidence="8">
    <location>
        <begin position="144"/>
        <end position="278"/>
    </location>
</feature>
<evidence type="ECO:0000256" key="4">
    <source>
        <dbReference type="ARBA" id="ARBA00022989"/>
    </source>
</evidence>
<keyword evidence="10" id="KW-1185">Reference proteome</keyword>
<keyword evidence="5 7" id="KW-0472">Membrane</keyword>
<keyword evidence="3 7" id="KW-0812">Transmembrane</keyword>
<comment type="caution">
    <text evidence="9">The sequence shown here is derived from an EMBL/GenBank/DDBJ whole genome shotgun (WGS) entry which is preliminary data.</text>
</comment>
<accession>A0A7W7FZV0</accession>
<feature type="transmembrane region" description="Helical" evidence="7">
    <location>
        <begin position="61"/>
        <end position="80"/>
    </location>
</feature>
<dbReference type="GO" id="GO:0016020">
    <property type="term" value="C:membrane"/>
    <property type="evidence" value="ECO:0007669"/>
    <property type="project" value="UniProtKB-SubCell"/>
</dbReference>
<comment type="subcellular location">
    <subcellularLocation>
        <location evidence="1">Membrane</location>
        <topology evidence="1">Multi-pass membrane protein</topology>
    </subcellularLocation>
</comment>
<dbReference type="Pfam" id="PF00892">
    <property type="entry name" value="EamA"/>
    <property type="match status" value="2"/>
</dbReference>
<dbReference type="Proteomes" id="UP000542742">
    <property type="component" value="Unassembled WGS sequence"/>
</dbReference>
<dbReference type="RefSeq" id="WP_184951184.1">
    <property type="nucleotide sequence ID" value="NZ_BOMC01000077.1"/>
</dbReference>
<protein>
    <submittedName>
        <fullName evidence="9">Drug/metabolite transporter (DMT)-like permease</fullName>
    </submittedName>
</protein>
<evidence type="ECO:0000256" key="2">
    <source>
        <dbReference type="ARBA" id="ARBA00007362"/>
    </source>
</evidence>
<evidence type="ECO:0000313" key="9">
    <source>
        <dbReference type="EMBL" id="MBB4692468.1"/>
    </source>
</evidence>
<gene>
    <name evidence="9" type="ORF">BKA14_002616</name>
</gene>